<dbReference type="PROSITE" id="PS51198">
    <property type="entry name" value="UVRD_HELICASE_ATP_BIND"/>
    <property type="match status" value="1"/>
</dbReference>
<evidence type="ECO:0000259" key="6">
    <source>
        <dbReference type="PROSITE" id="PS51198"/>
    </source>
</evidence>
<keyword evidence="5" id="KW-0238">DNA-binding</keyword>
<dbReference type="PANTHER" id="PTHR11070:SF2">
    <property type="entry name" value="ATP-DEPENDENT DNA HELICASE SRS2"/>
    <property type="match status" value="1"/>
</dbReference>
<dbReference type="InterPro" id="IPR013986">
    <property type="entry name" value="DExx_box_DNA_helicase_dom_sf"/>
</dbReference>
<proteinExistence type="predicted"/>
<dbReference type="InterPro" id="IPR003587">
    <property type="entry name" value="Hint_dom_N"/>
</dbReference>
<dbReference type="InterPro" id="IPR000212">
    <property type="entry name" value="DNA_helicase_UvrD/REP"/>
</dbReference>
<gene>
    <name evidence="7" type="ORF">MM171B00501_0024</name>
</gene>
<keyword evidence="1" id="KW-0547">Nucleotide-binding</keyword>
<dbReference type="Pfam" id="PF00580">
    <property type="entry name" value="UvrD-helicase"/>
    <property type="match status" value="1"/>
</dbReference>
<dbReference type="SMART" id="SM00306">
    <property type="entry name" value="HintN"/>
    <property type="match status" value="1"/>
</dbReference>
<evidence type="ECO:0000256" key="2">
    <source>
        <dbReference type="ARBA" id="ARBA00022801"/>
    </source>
</evidence>
<organism evidence="7">
    <name type="scientific">viral metagenome</name>
    <dbReference type="NCBI Taxonomy" id="1070528"/>
    <lineage>
        <taxon>unclassified sequences</taxon>
        <taxon>metagenomes</taxon>
        <taxon>organismal metagenomes</taxon>
    </lineage>
</organism>
<sequence>MAQRTRLFGPPGTGKTTELLGFVEGELDAGIRPEQIIYTSFTRAAASEARDRALSKFMDYHPDDFMWFSTIHSICFRLLGLGRDSVFAGKKLTEFCNIYGYEVSSNSGEEVFENELHPRVLETEVDYFEHFINWQRNLMFDFDTAYNMFTRQIDVPGGFNVEQLKAYISRRNEYKAKNSLWDFCDMIDVVVSEGLCPSNVKVMVSDEFQDLTPLLAKVTDLWSKKVDRYYFAGDPYQCLPEGTEVLTESGSKPIEQIDVGDKVICAIGQGYIQRGDVINCGSRWYSGDVIEIKTQGGKEVKVTPEHKLFWWWQTKGKTNYWYVYLMKMGDNYRIGKTNSPVVRLRFEHGAEGILPIMAFNSEQEALAHEIALSLNYGIPTTVFYTRLPGRTLPKEWQDWIFSQINSKLGATMLLQDLHKEWDGVVKPQPIGSSGEPRILVNVRPLFVHRGKHYQVVWYEHNGKRSPMKWLHSLTDARLFANEEAERIGGEIYEKWGFIKAHLSIPVPACNILPGCYLPVLNDGEIELDKIISVRRIKVKTKVYNIEVNPSNNYCAESIFIGNCIYSWMGADPNIFINAKADRTLVLKQSYRCPVAVHDLSRVIVNRFNTRYQDDDYIPKNVPGEILRAVPEIIDWDNLSGKIFYLHRTHWLLSQAFNSLLLDGIPFVTVKGRKSPLQTPKAAVVNTVFKLINLKYVTIEEVAKMMEYLPSKTAREIYLKQGAKTRCREMIKQKPYRNISYRDLPDLGFTNDFLAYFKPENILHPFKLSIDEKDYFTRVIQKYGASILESEPKVILSTLHGVKGRECDVSIINLNLTRKTYDGLMTNPDDEHRLFYVGVTRSRNKVVLLEPENYQSYRL</sequence>
<dbReference type="GO" id="GO:0016787">
    <property type="term" value="F:hydrolase activity"/>
    <property type="evidence" value="ECO:0007669"/>
    <property type="project" value="UniProtKB-KW"/>
</dbReference>
<accession>A0A6M3MEI3</accession>
<dbReference type="SUPFAM" id="SSF52540">
    <property type="entry name" value="P-loop containing nucleoside triphosphate hydrolases"/>
    <property type="match status" value="2"/>
</dbReference>
<dbReference type="GO" id="GO:0000725">
    <property type="term" value="P:recombinational repair"/>
    <property type="evidence" value="ECO:0007669"/>
    <property type="project" value="TreeGrafter"/>
</dbReference>
<name>A0A6M3MEI3_9ZZZZ</name>
<dbReference type="InterPro" id="IPR014016">
    <property type="entry name" value="UvrD-like_ATP-bd"/>
</dbReference>
<dbReference type="GO" id="GO:0043138">
    <property type="term" value="F:3'-5' DNA helicase activity"/>
    <property type="evidence" value="ECO:0007669"/>
    <property type="project" value="UniProtKB-EC"/>
</dbReference>
<reference evidence="7" key="1">
    <citation type="submission" date="2020-03" db="EMBL/GenBank/DDBJ databases">
        <title>The deep terrestrial virosphere.</title>
        <authorList>
            <person name="Holmfeldt K."/>
            <person name="Nilsson E."/>
            <person name="Simone D."/>
            <person name="Lopez-Fernandez M."/>
            <person name="Wu X."/>
            <person name="de Brujin I."/>
            <person name="Lundin D."/>
            <person name="Andersson A."/>
            <person name="Bertilsson S."/>
            <person name="Dopson M."/>
        </authorList>
    </citation>
    <scope>NUCLEOTIDE SEQUENCE</scope>
    <source>
        <strain evidence="7">MM171B00501</strain>
    </source>
</reference>
<feature type="domain" description="UvrD-like helicase ATP-binding" evidence="6">
    <location>
        <begin position="1"/>
        <end position="287"/>
    </location>
</feature>
<dbReference type="InterPro" id="IPR006141">
    <property type="entry name" value="Intein_N"/>
</dbReference>
<dbReference type="GO" id="GO:0005524">
    <property type="term" value="F:ATP binding"/>
    <property type="evidence" value="ECO:0007669"/>
    <property type="project" value="UniProtKB-KW"/>
</dbReference>
<dbReference type="Gene3D" id="1.10.10.160">
    <property type="match status" value="1"/>
</dbReference>
<keyword evidence="2" id="KW-0378">Hydrolase</keyword>
<dbReference type="InterPro" id="IPR036844">
    <property type="entry name" value="Hint_dom_sf"/>
</dbReference>
<dbReference type="GO" id="GO:0016539">
    <property type="term" value="P:intein-mediated protein splicing"/>
    <property type="evidence" value="ECO:0007669"/>
    <property type="project" value="InterPro"/>
</dbReference>
<dbReference type="SUPFAM" id="SSF51294">
    <property type="entry name" value="Hedgehog/intein (Hint) domain"/>
    <property type="match status" value="1"/>
</dbReference>
<evidence type="ECO:0000256" key="4">
    <source>
        <dbReference type="ARBA" id="ARBA00022840"/>
    </source>
</evidence>
<evidence type="ECO:0000256" key="5">
    <source>
        <dbReference type="ARBA" id="ARBA00023125"/>
    </source>
</evidence>
<protein>
    <submittedName>
        <fullName evidence="7">Putative ATPase domain containing protein</fullName>
    </submittedName>
</protein>
<dbReference type="InterPro" id="IPR027417">
    <property type="entry name" value="P-loop_NTPase"/>
</dbReference>
<dbReference type="InterPro" id="IPR030934">
    <property type="entry name" value="Intein_C"/>
</dbReference>
<dbReference type="CDD" id="cd00081">
    <property type="entry name" value="Hint"/>
    <property type="match status" value="1"/>
</dbReference>
<dbReference type="PROSITE" id="PS50818">
    <property type="entry name" value="INTEIN_C_TER"/>
    <property type="match status" value="1"/>
</dbReference>
<evidence type="ECO:0000256" key="1">
    <source>
        <dbReference type="ARBA" id="ARBA00022741"/>
    </source>
</evidence>
<dbReference type="GO" id="GO:0003677">
    <property type="term" value="F:DNA binding"/>
    <property type="evidence" value="ECO:0007669"/>
    <property type="project" value="UniProtKB-KW"/>
</dbReference>
<dbReference type="AlphaFoldDB" id="A0A6M3MEI3"/>
<dbReference type="EMBL" id="MT143870">
    <property type="protein sequence ID" value="QJB04063.1"/>
    <property type="molecule type" value="Genomic_DNA"/>
</dbReference>
<dbReference type="PROSITE" id="PS50817">
    <property type="entry name" value="INTEIN_N_TER"/>
    <property type="match status" value="1"/>
</dbReference>
<dbReference type="Gene3D" id="3.40.50.300">
    <property type="entry name" value="P-loop containing nucleotide triphosphate hydrolases"/>
    <property type="match status" value="2"/>
</dbReference>
<evidence type="ECO:0000313" key="7">
    <source>
        <dbReference type="EMBL" id="QJB04063.1"/>
    </source>
</evidence>
<dbReference type="Gene3D" id="2.170.16.10">
    <property type="entry name" value="Hedgehog/Intein (Hint) domain"/>
    <property type="match status" value="2"/>
</dbReference>
<evidence type="ECO:0000256" key="3">
    <source>
        <dbReference type="ARBA" id="ARBA00022806"/>
    </source>
</evidence>
<dbReference type="NCBIfam" id="TIGR01445">
    <property type="entry name" value="intein_Nterm"/>
    <property type="match status" value="1"/>
</dbReference>
<dbReference type="PANTHER" id="PTHR11070">
    <property type="entry name" value="UVRD / RECB / PCRA DNA HELICASE FAMILY MEMBER"/>
    <property type="match status" value="1"/>
</dbReference>
<keyword evidence="3" id="KW-0347">Helicase</keyword>
<keyword evidence="4" id="KW-0067">ATP-binding</keyword>